<sequence>MTTGLRHAAALAALIACATPAHAGWETTHWDMPLEEAVAALDGAERNTPAVTEMVVYDGVTYAPLLKQARAVEGLDGEVTFLFDADATLQFVTFSPSDAVECDRLVDALTERHGATDATGFGSTAIYNWVEGEDIIRLTSSLEAAICNLSYGPA</sequence>
<reference evidence="2" key="1">
    <citation type="submission" date="2023-03" db="EMBL/GenBank/DDBJ databases">
        <title>Andean soil-derived lignocellulolytic bacterial consortium as a source of novel taxa and putative plastic-active enzymes.</title>
        <authorList>
            <person name="Diaz-Garcia L."/>
            <person name="Chuvochina M."/>
            <person name="Feuerriegel G."/>
            <person name="Bunk B."/>
            <person name="Sproer C."/>
            <person name="Streit W.R."/>
            <person name="Rodriguez L.M."/>
            <person name="Overmann J."/>
            <person name="Jimenez D.J."/>
        </authorList>
    </citation>
    <scope>NUCLEOTIDE SEQUENCE</scope>
    <source>
        <strain evidence="2">MAG 4196</strain>
    </source>
</reference>
<accession>A0AAJ5VU67</accession>
<name>A0AAJ5VU67_9HYPH</name>
<evidence type="ECO:0000313" key="3">
    <source>
        <dbReference type="Proteomes" id="UP001217476"/>
    </source>
</evidence>
<feature type="signal peptide" evidence="1">
    <location>
        <begin position="1"/>
        <end position="23"/>
    </location>
</feature>
<evidence type="ECO:0000256" key="1">
    <source>
        <dbReference type="SAM" id="SignalP"/>
    </source>
</evidence>
<proteinExistence type="predicted"/>
<protein>
    <submittedName>
        <fullName evidence="2">Uncharacterized protein</fullName>
    </submittedName>
</protein>
<dbReference type="Proteomes" id="UP001217476">
    <property type="component" value="Chromosome"/>
</dbReference>
<feature type="chain" id="PRO_5042617241" evidence="1">
    <location>
        <begin position="24"/>
        <end position="154"/>
    </location>
</feature>
<keyword evidence="1" id="KW-0732">Signal</keyword>
<organism evidence="2 3">
    <name type="scientific">Candidatus Devosia phytovorans</name>
    <dbReference type="NCBI Taxonomy" id="3121372"/>
    <lineage>
        <taxon>Bacteria</taxon>
        <taxon>Pseudomonadati</taxon>
        <taxon>Pseudomonadota</taxon>
        <taxon>Alphaproteobacteria</taxon>
        <taxon>Hyphomicrobiales</taxon>
        <taxon>Devosiaceae</taxon>
        <taxon>Devosia</taxon>
    </lineage>
</organism>
<dbReference type="EMBL" id="CP119312">
    <property type="protein sequence ID" value="WEK03424.1"/>
    <property type="molecule type" value="Genomic_DNA"/>
</dbReference>
<dbReference type="PROSITE" id="PS51257">
    <property type="entry name" value="PROKAR_LIPOPROTEIN"/>
    <property type="match status" value="1"/>
</dbReference>
<evidence type="ECO:0000313" key="2">
    <source>
        <dbReference type="EMBL" id="WEK03424.1"/>
    </source>
</evidence>
<gene>
    <name evidence="2" type="ORF">P0Y65_14635</name>
</gene>
<dbReference type="AlphaFoldDB" id="A0AAJ5VU67"/>